<feature type="domain" description="Integrase catalytic" evidence="2">
    <location>
        <begin position="130"/>
        <end position="296"/>
    </location>
</feature>
<dbReference type="Pfam" id="PF13333">
    <property type="entry name" value="rve_2"/>
    <property type="match status" value="1"/>
</dbReference>
<evidence type="ECO:0000256" key="1">
    <source>
        <dbReference type="ARBA" id="ARBA00002286"/>
    </source>
</evidence>
<dbReference type="RefSeq" id="WP_344608006.1">
    <property type="nucleotide sequence ID" value="NZ_BAAAHE010000043.1"/>
</dbReference>
<organism evidence="3 4">
    <name type="scientific">Sporichthya brevicatena</name>
    <dbReference type="NCBI Taxonomy" id="171442"/>
    <lineage>
        <taxon>Bacteria</taxon>
        <taxon>Bacillati</taxon>
        <taxon>Actinomycetota</taxon>
        <taxon>Actinomycetes</taxon>
        <taxon>Sporichthyales</taxon>
        <taxon>Sporichthyaceae</taxon>
        <taxon>Sporichthya</taxon>
    </lineage>
</organism>
<sequence length="300" mass="33316">MNIYPFIEAERAQQHGGGGNVSRACELLKVSRSAYYAHTAAQAAGGTARAREDAILLERITAIHEDSGGSYGAPRIHEELAEEGRRHGRKRIARLMREGGIRGRTPRRWRKTTIPDPDAQARPDLIGRDFTPNPFGLDQRWCGDITYIRTWQGWLYLATVIDIASRRVVGWATADHLRTDLVEEALRQAVATRRPAAGVIFHSDRGCQYTSAQFADAARELGVTLSVGRTGQCWDNALAESFFATIKGELLEHRSWPSHAAARAAIFDYIEGWYNSKRRHSALGYLSPAAYENTAALQAA</sequence>
<dbReference type="Pfam" id="PF13276">
    <property type="entry name" value="HTH_21"/>
    <property type="match status" value="1"/>
</dbReference>
<dbReference type="InterPro" id="IPR001584">
    <property type="entry name" value="Integrase_cat-core"/>
</dbReference>
<proteinExistence type="predicted"/>
<keyword evidence="4" id="KW-1185">Reference proteome</keyword>
<dbReference type="Proteomes" id="UP001500957">
    <property type="component" value="Unassembled WGS sequence"/>
</dbReference>
<evidence type="ECO:0000313" key="3">
    <source>
        <dbReference type="EMBL" id="GAA0631911.1"/>
    </source>
</evidence>
<accession>A0ABP3SBN6</accession>
<dbReference type="PROSITE" id="PS50994">
    <property type="entry name" value="INTEGRASE"/>
    <property type="match status" value="1"/>
</dbReference>
<evidence type="ECO:0000313" key="4">
    <source>
        <dbReference type="Proteomes" id="UP001500957"/>
    </source>
</evidence>
<dbReference type="InterPro" id="IPR012337">
    <property type="entry name" value="RNaseH-like_sf"/>
</dbReference>
<reference evidence="4" key="1">
    <citation type="journal article" date="2019" name="Int. J. Syst. Evol. Microbiol.">
        <title>The Global Catalogue of Microorganisms (GCM) 10K type strain sequencing project: providing services to taxonomists for standard genome sequencing and annotation.</title>
        <authorList>
            <consortium name="The Broad Institute Genomics Platform"/>
            <consortium name="The Broad Institute Genome Sequencing Center for Infectious Disease"/>
            <person name="Wu L."/>
            <person name="Ma J."/>
        </authorList>
    </citation>
    <scope>NUCLEOTIDE SEQUENCE [LARGE SCALE GENOMIC DNA]</scope>
    <source>
        <strain evidence="4">JCM 10671</strain>
    </source>
</reference>
<gene>
    <name evidence="3" type="ORF">GCM10009547_39690</name>
</gene>
<dbReference type="InterPro" id="IPR025948">
    <property type="entry name" value="HTH-like_dom"/>
</dbReference>
<dbReference type="PANTHER" id="PTHR46889">
    <property type="entry name" value="TRANSPOSASE INSF FOR INSERTION SEQUENCE IS3B-RELATED"/>
    <property type="match status" value="1"/>
</dbReference>
<comment type="caution">
    <text evidence="3">The sequence shown here is derived from an EMBL/GenBank/DDBJ whole genome shotgun (WGS) entry which is preliminary data.</text>
</comment>
<dbReference type="NCBIfam" id="NF033516">
    <property type="entry name" value="transpos_IS3"/>
    <property type="match status" value="1"/>
</dbReference>
<dbReference type="Gene3D" id="3.30.420.10">
    <property type="entry name" value="Ribonuclease H-like superfamily/Ribonuclease H"/>
    <property type="match status" value="1"/>
</dbReference>
<evidence type="ECO:0000259" key="2">
    <source>
        <dbReference type="PROSITE" id="PS50994"/>
    </source>
</evidence>
<dbReference type="SUPFAM" id="SSF53098">
    <property type="entry name" value="Ribonuclease H-like"/>
    <property type="match status" value="1"/>
</dbReference>
<dbReference type="InterPro" id="IPR036397">
    <property type="entry name" value="RNaseH_sf"/>
</dbReference>
<comment type="function">
    <text evidence="1">Involved in the transposition of the insertion sequence.</text>
</comment>
<dbReference type="EMBL" id="BAAAHE010000043">
    <property type="protein sequence ID" value="GAA0631911.1"/>
    <property type="molecule type" value="Genomic_DNA"/>
</dbReference>
<dbReference type="InterPro" id="IPR048020">
    <property type="entry name" value="Transpos_IS3"/>
</dbReference>
<name>A0ABP3SBN6_9ACTN</name>
<dbReference type="InterPro" id="IPR050900">
    <property type="entry name" value="Transposase_IS3/IS150/IS904"/>
</dbReference>
<protein>
    <recommendedName>
        <fullName evidence="2">Integrase catalytic domain-containing protein</fullName>
    </recommendedName>
</protein>
<dbReference type="PANTHER" id="PTHR46889:SF4">
    <property type="entry name" value="TRANSPOSASE INSO FOR INSERTION SEQUENCE ELEMENT IS911B-RELATED"/>
    <property type="match status" value="1"/>
</dbReference>
<dbReference type="Pfam" id="PF00665">
    <property type="entry name" value="rve"/>
    <property type="match status" value="1"/>
</dbReference>